<gene>
    <name evidence="1" type="ORF">Amon01_000490600</name>
</gene>
<dbReference type="GO" id="GO:0003676">
    <property type="term" value="F:nucleic acid binding"/>
    <property type="evidence" value="ECO:0007669"/>
    <property type="project" value="InterPro"/>
</dbReference>
<organism evidence="1 2">
    <name type="scientific">Ambrosiozyma monospora</name>
    <name type="common">Yeast</name>
    <name type="synonym">Endomycopsis monosporus</name>
    <dbReference type="NCBI Taxonomy" id="43982"/>
    <lineage>
        <taxon>Eukaryota</taxon>
        <taxon>Fungi</taxon>
        <taxon>Dikarya</taxon>
        <taxon>Ascomycota</taxon>
        <taxon>Saccharomycotina</taxon>
        <taxon>Pichiomycetes</taxon>
        <taxon>Pichiales</taxon>
        <taxon>Pichiaceae</taxon>
        <taxon>Ambrosiozyma</taxon>
    </lineage>
</organism>
<proteinExistence type="predicted"/>
<dbReference type="SUPFAM" id="SSF53098">
    <property type="entry name" value="Ribonuclease H-like"/>
    <property type="match status" value="1"/>
</dbReference>
<keyword evidence="2" id="KW-1185">Reference proteome</keyword>
<dbReference type="EMBL" id="BSXU01002502">
    <property type="protein sequence ID" value="GMG38084.1"/>
    <property type="molecule type" value="Genomic_DNA"/>
</dbReference>
<dbReference type="InterPro" id="IPR012337">
    <property type="entry name" value="RNaseH-like_sf"/>
</dbReference>
<comment type="caution">
    <text evidence="1">The sequence shown here is derived from an EMBL/GenBank/DDBJ whole genome shotgun (WGS) entry which is preliminary data.</text>
</comment>
<dbReference type="Gene3D" id="3.30.420.10">
    <property type="entry name" value="Ribonuclease H-like superfamily/Ribonuclease H"/>
    <property type="match status" value="1"/>
</dbReference>
<name>A0A9W6YU29_AMBMO</name>
<sequence>MIFINDMLYASKSFKIKQVVTSSYKAELLALFAGIKHCRTTIPIIKELGFNITDINIYCDNKSLVTTVNGRLNAENLERAFLNAMNYSREAVTSKKYNLQHITGQSNPADILTKRMHGSRIRELMKTTLIAKAFDFNLETYKQKQTKSSTRQKT</sequence>
<dbReference type="OrthoDB" id="4068312at2759"/>
<protein>
    <submittedName>
        <fullName evidence="1">Unnamed protein product</fullName>
    </submittedName>
</protein>
<dbReference type="InterPro" id="IPR036397">
    <property type="entry name" value="RNaseH_sf"/>
</dbReference>
<accession>A0A9W6YU29</accession>
<evidence type="ECO:0000313" key="1">
    <source>
        <dbReference type="EMBL" id="GMG38084.1"/>
    </source>
</evidence>
<reference evidence="1" key="1">
    <citation type="submission" date="2023-04" db="EMBL/GenBank/DDBJ databases">
        <title>Ambrosiozyma monospora NBRC 1965.</title>
        <authorList>
            <person name="Ichikawa N."/>
            <person name="Sato H."/>
            <person name="Tonouchi N."/>
        </authorList>
    </citation>
    <scope>NUCLEOTIDE SEQUENCE</scope>
    <source>
        <strain evidence="1">NBRC 1965</strain>
    </source>
</reference>
<dbReference type="Proteomes" id="UP001165063">
    <property type="component" value="Unassembled WGS sequence"/>
</dbReference>
<evidence type="ECO:0000313" key="2">
    <source>
        <dbReference type="Proteomes" id="UP001165063"/>
    </source>
</evidence>
<dbReference type="AlphaFoldDB" id="A0A9W6YU29"/>